<dbReference type="EMBL" id="JADNYJ010000060">
    <property type="protein sequence ID" value="KAF8895892.1"/>
    <property type="molecule type" value="Genomic_DNA"/>
</dbReference>
<evidence type="ECO:0000313" key="2">
    <source>
        <dbReference type="EMBL" id="KAF8895892.1"/>
    </source>
</evidence>
<comment type="caution">
    <text evidence="2">The sequence shown here is derived from an EMBL/GenBank/DDBJ whole genome shotgun (WGS) entry which is preliminary data.</text>
</comment>
<evidence type="ECO:0000313" key="3">
    <source>
        <dbReference type="Proteomes" id="UP000724874"/>
    </source>
</evidence>
<accession>A0A9P5NIQ6</accession>
<evidence type="ECO:0008006" key="4">
    <source>
        <dbReference type="Google" id="ProtNLM"/>
    </source>
</evidence>
<dbReference type="AlphaFoldDB" id="A0A9P5NIQ6"/>
<reference evidence="2" key="1">
    <citation type="submission" date="2020-11" db="EMBL/GenBank/DDBJ databases">
        <authorList>
            <consortium name="DOE Joint Genome Institute"/>
            <person name="Ahrendt S."/>
            <person name="Riley R."/>
            <person name="Andreopoulos W."/>
            <person name="LaButti K."/>
            <person name="Pangilinan J."/>
            <person name="Ruiz-duenas F.J."/>
            <person name="Barrasa J.M."/>
            <person name="Sanchez-Garcia M."/>
            <person name="Camarero S."/>
            <person name="Miyauchi S."/>
            <person name="Serrano A."/>
            <person name="Linde D."/>
            <person name="Babiker R."/>
            <person name="Drula E."/>
            <person name="Ayuso-Fernandez I."/>
            <person name="Pacheco R."/>
            <person name="Padilla G."/>
            <person name="Ferreira P."/>
            <person name="Barriuso J."/>
            <person name="Kellner H."/>
            <person name="Castanera R."/>
            <person name="Alfaro M."/>
            <person name="Ramirez L."/>
            <person name="Pisabarro A.G."/>
            <person name="Kuo A."/>
            <person name="Tritt A."/>
            <person name="Lipzen A."/>
            <person name="He G."/>
            <person name="Yan M."/>
            <person name="Ng V."/>
            <person name="Cullen D."/>
            <person name="Martin F."/>
            <person name="Rosso M.-N."/>
            <person name="Henrissat B."/>
            <person name="Hibbett D."/>
            <person name="Martinez A.T."/>
            <person name="Grigoriev I.V."/>
        </authorList>
    </citation>
    <scope>NUCLEOTIDE SEQUENCE</scope>
    <source>
        <strain evidence="2">AH 44721</strain>
    </source>
</reference>
<protein>
    <recommendedName>
        <fullName evidence="4">Secreted protein</fullName>
    </recommendedName>
</protein>
<keyword evidence="1" id="KW-0732">Signal</keyword>
<feature type="chain" id="PRO_5040385753" description="Secreted protein" evidence="1">
    <location>
        <begin position="20"/>
        <end position="107"/>
    </location>
</feature>
<organism evidence="2 3">
    <name type="scientific">Gymnopilus junonius</name>
    <name type="common">Spectacular rustgill mushroom</name>
    <name type="synonym">Gymnopilus spectabilis subsp. junonius</name>
    <dbReference type="NCBI Taxonomy" id="109634"/>
    <lineage>
        <taxon>Eukaryota</taxon>
        <taxon>Fungi</taxon>
        <taxon>Dikarya</taxon>
        <taxon>Basidiomycota</taxon>
        <taxon>Agaricomycotina</taxon>
        <taxon>Agaricomycetes</taxon>
        <taxon>Agaricomycetidae</taxon>
        <taxon>Agaricales</taxon>
        <taxon>Agaricineae</taxon>
        <taxon>Hymenogastraceae</taxon>
        <taxon>Gymnopilus</taxon>
    </lineage>
</organism>
<sequence>MLLSLVITGMFSLSRYVAFSQVAEVVKSRTLNSRFTNITRVYCSSYATTDLKYVCDVPKIYRNVPYYPDCKHFPEFSWGLCASRFCTSLPHYTAPWGGLAKGLIFFP</sequence>
<dbReference type="Proteomes" id="UP000724874">
    <property type="component" value="Unassembled WGS sequence"/>
</dbReference>
<feature type="signal peptide" evidence="1">
    <location>
        <begin position="1"/>
        <end position="19"/>
    </location>
</feature>
<evidence type="ECO:0000256" key="1">
    <source>
        <dbReference type="SAM" id="SignalP"/>
    </source>
</evidence>
<gene>
    <name evidence="2" type="ORF">CPB84DRAFT_1247761</name>
</gene>
<name>A0A9P5NIQ6_GYMJU</name>
<proteinExistence type="predicted"/>
<keyword evidence="3" id="KW-1185">Reference proteome</keyword>